<dbReference type="Proteomes" id="UP001607303">
    <property type="component" value="Unassembled WGS sequence"/>
</dbReference>
<proteinExistence type="predicted"/>
<keyword evidence="2" id="KW-1185">Reference proteome</keyword>
<dbReference type="AlphaFoldDB" id="A0ABD2D1D7"/>
<evidence type="ECO:0000313" key="2">
    <source>
        <dbReference type="Proteomes" id="UP001607303"/>
    </source>
</evidence>
<name>A0ABD2D1D7_VESMC</name>
<organism evidence="1 2">
    <name type="scientific">Vespula maculifrons</name>
    <name type="common">Eastern yellow jacket</name>
    <name type="synonym">Wasp</name>
    <dbReference type="NCBI Taxonomy" id="7453"/>
    <lineage>
        <taxon>Eukaryota</taxon>
        <taxon>Metazoa</taxon>
        <taxon>Ecdysozoa</taxon>
        <taxon>Arthropoda</taxon>
        <taxon>Hexapoda</taxon>
        <taxon>Insecta</taxon>
        <taxon>Pterygota</taxon>
        <taxon>Neoptera</taxon>
        <taxon>Endopterygota</taxon>
        <taxon>Hymenoptera</taxon>
        <taxon>Apocrita</taxon>
        <taxon>Aculeata</taxon>
        <taxon>Vespoidea</taxon>
        <taxon>Vespidae</taxon>
        <taxon>Vespinae</taxon>
        <taxon>Vespula</taxon>
    </lineage>
</organism>
<sequence>MPDYVLHLCRILVYQEKNALLQDIYYELHNLNVTLIFFSRTDINKLYYLNELKHCLVEASYDEYESVYKII</sequence>
<accession>A0ABD2D1D7</accession>
<dbReference type="EMBL" id="JAYRBN010000007">
    <property type="protein sequence ID" value="KAL2751208.1"/>
    <property type="molecule type" value="Genomic_DNA"/>
</dbReference>
<protein>
    <submittedName>
        <fullName evidence="1">Uncharacterized protein</fullName>
    </submittedName>
</protein>
<reference evidence="1 2" key="1">
    <citation type="journal article" date="2024" name="Ann. Entomol. Soc. Am.">
        <title>Genomic analyses of the southern and eastern yellowjacket wasps (Hymenoptera: Vespidae) reveal evolutionary signatures of social life.</title>
        <authorList>
            <person name="Catto M.A."/>
            <person name="Caine P.B."/>
            <person name="Orr S.E."/>
            <person name="Hunt B.G."/>
            <person name="Goodisman M.A.D."/>
        </authorList>
    </citation>
    <scope>NUCLEOTIDE SEQUENCE [LARGE SCALE GENOMIC DNA]</scope>
    <source>
        <strain evidence="1">232</strain>
        <tissue evidence="1">Head and thorax</tissue>
    </source>
</reference>
<evidence type="ECO:0000313" key="1">
    <source>
        <dbReference type="EMBL" id="KAL2751208.1"/>
    </source>
</evidence>
<gene>
    <name evidence="1" type="ORF">V1477_000366</name>
</gene>
<comment type="caution">
    <text evidence="1">The sequence shown here is derived from an EMBL/GenBank/DDBJ whole genome shotgun (WGS) entry which is preliminary data.</text>
</comment>